<sequence>MPSSHSSAFDDAFDRTIHEEALIRDHDHTPRTRMRKECRLGSCDSHWSTAPRPSVTNDVEVRTVIGESAGESLFGKVLSVLHDYRVEHEHLLSLVDVRCIALVSREARRLLREGDARFPTFSDLRRLILSHREATNARKDIGRALFLNCDPSALAKYLVDTGVSATLWKSAIPVTTSLIKYAMRERKSETARELCDLHTVFQAHKKDVTFMTNAVESGEVGLVYRMHRRGWHHSAKDIRHAIVPNAEMLRWVCEHILHDDGIGRYSCMANCYGRMGNVDALRRVYDDAVNAGLENYFIRNPSIRILQTAAMGNHVHVLLWILTETEYDYDDELTLTEAYDNAVTNGHFEFVLELDAHVPSFLRENASVVEYLKSKAENPEIVGWLRTLC</sequence>
<accession>A0AAE0H271</accession>
<dbReference type="Proteomes" id="UP001190700">
    <property type="component" value="Unassembled WGS sequence"/>
</dbReference>
<gene>
    <name evidence="1" type="ORF">CYMTET_3857</name>
</gene>
<evidence type="ECO:0000313" key="2">
    <source>
        <dbReference type="Proteomes" id="UP001190700"/>
    </source>
</evidence>
<keyword evidence="2" id="KW-1185">Reference proteome</keyword>
<reference evidence="1 2" key="1">
    <citation type="journal article" date="2015" name="Genome Biol. Evol.">
        <title>Comparative Genomics of a Bacterivorous Green Alga Reveals Evolutionary Causalities and Consequences of Phago-Mixotrophic Mode of Nutrition.</title>
        <authorList>
            <person name="Burns J.A."/>
            <person name="Paasch A."/>
            <person name="Narechania A."/>
            <person name="Kim E."/>
        </authorList>
    </citation>
    <scope>NUCLEOTIDE SEQUENCE [LARGE SCALE GENOMIC DNA]</scope>
    <source>
        <strain evidence="1 2">PLY_AMNH</strain>
    </source>
</reference>
<dbReference type="InterPro" id="IPR002885">
    <property type="entry name" value="PPR_rpt"/>
</dbReference>
<name>A0AAE0H271_9CHLO</name>
<evidence type="ECO:0000313" key="1">
    <source>
        <dbReference type="EMBL" id="KAK3288639.1"/>
    </source>
</evidence>
<comment type="caution">
    <text evidence="1">The sequence shown here is derived from an EMBL/GenBank/DDBJ whole genome shotgun (WGS) entry which is preliminary data.</text>
</comment>
<organism evidence="1 2">
    <name type="scientific">Cymbomonas tetramitiformis</name>
    <dbReference type="NCBI Taxonomy" id="36881"/>
    <lineage>
        <taxon>Eukaryota</taxon>
        <taxon>Viridiplantae</taxon>
        <taxon>Chlorophyta</taxon>
        <taxon>Pyramimonadophyceae</taxon>
        <taxon>Pyramimonadales</taxon>
        <taxon>Pyramimonadaceae</taxon>
        <taxon>Cymbomonas</taxon>
    </lineage>
</organism>
<dbReference type="EMBL" id="LGRX02000421">
    <property type="protein sequence ID" value="KAK3288639.1"/>
    <property type="molecule type" value="Genomic_DNA"/>
</dbReference>
<dbReference type="NCBIfam" id="TIGR00756">
    <property type="entry name" value="PPR"/>
    <property type="match status" value="1"/>
</dbReference>
<protein>
    <submittedName>
        <fullName evidence="1">Uncharacterized protein</fullName>
    </submittedName>
</protein>
<dbReference type="AlphaFoldDB" id="A0AAE0H271"/>
<proteinExistence type="predicted"/>